<keyword evidence="3" id="KW-1185">Reference proteome</keyword>
<evidence type="ECO:0000259" key="1">
    <source>
        <dbReference type="Pfam" id="PF26571"/>
    </source>
</evidence>
<dbReference type="RefSeq" id="WP_285756709.1">
    <property type="nucleotide sequence ID" value="NZ_BSQG01000001.1"/>
</dbReference>
<feature type="domain" description="ARB-07466-like C-terminal" evidence="1">
    <location>
        <begin position="121"/>
        <end position="222"/>
    </location>
</feature>
<dbReference type="Pfam" id="PF26571">
    <property type="entry name" value="VldE"/>
    <property type="match status" value="1"/>
</dbReference>
<evidence type="ECO:0000313" key="3">
    <source>
        <dbReference type="Proteomes" id="UP001165092"/>
    </source>
</evidence>
<organism evidence="2 3">
    <name type="scientific">Nocardiopsis ansamitocini</name>
    <dbReference type="NCBI Taxonomy" id="1670832"/>
    <lineage>
        <taxon>Bacteria</taxon>
        <taxon>Bacillati</taxon>
        <taxon>Actinomycetota</taxon>
        <taxon>Actinomycetes</taxon>
        <taxon>Streptosporangiales</taxon>
        <taxon>Nocardiopsidaceae</taxon>
        <taxon>Nocardiopsis</taxon>
    </lineage>
</organism>
<evidence type="ECO:0000313" key="2">
    <source>
        <dbReference type="EMBL" id="GLU45829.1"/>
    </source>
</evidence>
<dbReference type="EMBL" id="BSQG01000001">
    <property type="protein sequence ID" value="GLU45829.1"/>
    <property type="molecule type" value="Genomic_DNA"/>
</dbReference>
<reference evidence="2" key="1">
    <citation type="submission" date="2023-02" db="EMBL/GenBank/DDBJ databases">
        <title>Nocardiopsis ansamitocini NBRC 112285.</title>
        <authorList>
            <person name="Ichikawa N."/>
            <person name="Sato H."/>
            <person name="Tonouchi N."/>
        </authorList>
    </citation>
    <scope>NUCLEOTIDE SEQUENCE</scope>
    <source>
        <strain evidence="2">NBRC 112285</strain>
    </source>
</reference>
<gene>
    <name evidence="2" type="ORF">Nans01_01800</name>
</gene>
<dbReference type="Proteomes" id="UP001165092">
    <property type="component" value="Unassembled WGS sequence"/>
</dbReference>
<comment type="caution">
    <text evidence="2">The sequence shown here is derived from an EMBL/GenBank/DDBJ whole genome shotgun (WGS) entry which is preliminary data.</text>
</comment>
<accession>A0A9W6UGU1</accession>
<protein>
    <recommendedName>
        <fullName evidence="1">ARB-07466-like C-terminal domain-containing protein</fullName>
    </recommendedName>
</protein>
<proteinExistence type="predicted"/>
<sequence>MTKRWGGCAITAGVLAAVLVAAVLGGPWLLHRAGLDEAALPWGPDCTVDVDGESVGLDQEQAMAATTAVALRWSGSEATDPEGVPPEVLRALADGPTEDAGPILTCGTGSDTALAPEAMTESGLTPRAETVLAAMGEVFGEQSLGGYAPGGIDSGHGSGSAHYDGRAIDVFYRPVSEENRRAGWLLAHWLVAHAMELELAVVIFDDRIWSSRFAPAGWRDYEVSDPDNLILRHVDHVHVDVRPGTPGTGIS</sequence>
<dbReference type="InterPro" id="IPR058593">
    <property type="entry name" value="ARB_07466-like_C"/>
</dbReference>
<dbReference type="AlphaFoldDB" id="A0A9W6UGU1"/>
<name>A0A9W6UGU1_9ACTN</name>